<accession>A0A286ZRA4</accession>
<evidence type="ECO:0000313" key="5">
    <source>
        <dbReference type="Proteomes" id="UP000008227"/>
    </source>
</evidence>
<dbReference type="SMART" id="SM00409">
    <property type="entry name" value="IG"/>
    <property type="match status" value="1"/>
</dbReference>
<dbReference type="GO" id="GO:0019814">
    <property type="term" value="C:immunoglobulin complex"/>
    <property type="evidence" value="ECO:0000318"/>
    <property type="project" value="GO_Central"/>
</dbReference>
<dbReference type="GeneTree" id="ENSGT00940000153520"/>
<organism evidence="4 5">
    <name type="scientific">Sus scrofa</name>
    <name type="common">Pig</name>
    <dbReference type="NCBI Taxonomy" id="9823"/>
    <lineage>
        <taxon>Eukaryota</taxon>
        <taxon>Metazoa</taxon>
        <taxon>Chordata</taxon>
        <taxon>Craniata</taxon>
        <taxon>Vertebrata</taxon>
        <taxon>Euteleostomi</taxon>
        <taxon>Mammalia</taxon>
        <taxon>Eutheria</taxon>
        <taxon>Laurasiatheria</taxon>
        <taxon>Artiodactyla</taxon>
        <taxon>Suina</taxon>
        <taxon>Suidae</taxon>
        <taxon>Sus</taxon>
    </lineage>
</organism>
<dbReference type="SMR" id="A0A286ZRA4"/>
<dbReference type="Pfam" id="PF07686">
    <property type="entry name" value="V-set"/>
    <property type="match status" value="1"/>
</dbReference>
<dbReference type="ExpressionAtlas" id="A0A286ZRA4">
    <property type="expression patterns" value="baseline"/>
</dbReference>
<reference evidence="4" key="3">
    <citation type="submission" date="2025-08" db="UniProtKB">
        <authorList>
            <consortium name="Ensembl"/>
        </authorList>
    </citation>
    <scope>IDENTIFICATION</scope>
</reference>
<dbReference type="Proteomes" id="UP000008227">
    <property type="component" value="Chromosome 15"/>
</dbReference>
<keyword evidence="2" id="KW-0732">Signal</keyword>
<dbReference type="InterPro" id="IPR007110">
    <property type="entry name" value="Ig-like_dom"/>
</dbReference>
<dbReference type="SUPFAM" id="SSF48726">
    <property type="entry name" value="Immunoglobulin"/>
    <property type="match status" value="1"/>
</dbReference>
<feature type="compositionally biased region" description="Basic residues" evidence="1">
    <location>
        <begin position="127"/>
        <end position="136"/>
    </location>
</feature>
<name>A0A286ZRA4_PIG</name>
<dbReference type="Ensembl" id="ENSSSCT00000046114.2">
    <property type="protein sequence ID" value="ENSSSCP00000034153.2"/>
    <property type="gene ID" value="ENSSSCG00000037718.2"/>
</dbReference>
<feature type="chain" id="PRO_5023881498" description="Ig-like domain-containing protein" evidence="2">
    <location>
        <begin position="32"/>
        <end position="155"/>
    </location>
</feature>
<dbReference type="InterPro" id="IPR050150">
    <property type="entry name" value="IgV_Light_Chain"/>
</dbReference>
<proteinExistence type="predicted"/>
<dbReference type="Gene3D" id="2.60.40.10">
    <property type="entry name" value="Immunoglobulins"/>
    <property type="match status" value="1"/>
</dbReference>
<reference evidence="4" key="2">
    <citation type="journal article" date="2020" name="Gigascience">
        <title>An improved pig reference genome sequence to enable pig genetics and genomics research.</title>
        <authorList>
            <person name="Warr A."/>
            <person name="Affara N."/>
            <person name="Aken B."/>
            <person name="Beiki H."/>
            <person name="Bickhart D.M."/>
            <person name="Billis K."/>
            <person name="Chow W."/>
            <person name="Eory L."/>
            <person name="Finlayson H.A."/>
            <person name="Flicek P."/>
            <person name="Giron C.G."/>
            <person name="Griffin D.K."/>
            <person name="Hall R."/>
            <person name="Hannum G."/>
            <person name="Hourlier T."/>
            <person name="Howe K."/>
            <person name="Hume D.A."/>
            <person name="Izuogu O."/>
            <person name="Kim K."/>
            <person name="Koren S."/>
            <person name="Liu H."/>
            <person name="Manchanda N."/>
            <person name="Martin F.J."/>
            <person name="Nonneman D.J."/>
            <person name="O'Connor R.E."/>
            <person name="Phillippy A.M."/>
            <person name="Rohrer G.A."/>
            <person name="Rosen B.D."/>
            <person name="Rund L.A."/>
            <person name="Sargent C.A."/>
            <person name="Schook L.B."/>
            <person name="Schroeder S.G."/>
            <person name="Schwartz A.S."/>
            <person name="Skinner B.M."/>
            <person name="Talbot R."/>
            <person name="Tseng E."/>
            <person name="Tuggle C.K."/>
            <person name="Watson M."/>
            <person name="Smith T.P.L."/>
            <person name="Archibald A.L."/>
        </authorList>
    </citation>
    <scope>NUCLEOTIDE SEQUENCE [LARGE SCALE GENOMIC DNA]</scope>
    <source>
        <strain evidence="4">Duroc</strain>
    </source>
</reference>
<dbReference type="SMART" id="SM00406">
    <property type="entry name" value="IGv"/>
    <property type="match status" value="1"/>
</dbReference>
<sequence length="155" mass="16995">MSLVILQKLPAWSGACFLSQALLTLPPSLSASPGASARLPCILSSDISVGRKVISWFQQNPGSPPWYLLSFYSDSDKHQSSGVPSHFSGAKDALANVGLLISGLQPEDEADYYCAMHHGSGSSYHFPNRRKKRKRETHIEACDPGQRRCPRNTPR</sequence>
<reference evidence="5" key="1">
    <citation type="submission" date="2009-11" db="EMBL/GenBank/DDBJ databases">
        <authorList>
            <consortium name="Porcine genome sequencing project"/>
        </authorList>
    </citation>
    <scope>NUCLEOTIDE SEQUENCE [LARGE SCALE GENOMIC DNA]</scope>
    <source>
        <strain evidence="5">Duroc</strain>
    </source>
</reference>
<dbReference type="InterPro" id="IPR013783">
    <property type="entry name" value="Ig-like_fold"/>
</dbReference>
<evidence type="ECO:0000256" key="2">
    <source>
        <dbReference type="SAM" id="SignalP"/>
    </source>
</evidence>
<evidence type="ECO:0000259" key="3">
    <source>
        <dbReference type="PROSITE" id="PS50835"/>
    </source>
</evidence>
<dbReference type="Bgee" id="ENSSSCG00000037718">
    <property type="expression patterns" value="Expressed in corpus callosum and 7 other cell types or tissues"/>
</dbReference>
<dbReference type="GO" id="GO:0006955">
    <property type="term" value="P:immune response"/>
    <property type="evidence" value="ECO:0000318"/>
    <property type="project" value="GO_Central"/>
</dbReference>
<dbReference type="InterPro" id="IPR003599">
    <property type="entry name" value="Ig_sub"/>
</dbReference>
<dbReference type="InterPro" id="IPR036179">
    <property type="entry name" value="Ig-like_dom_sf"/>
</dbReference>
<feature type="region of interest" description="Disordered" evidence="1">
    <location>
        <begin position="123"/>
        <end position="155"/>
    </location>
</feature>
<dbReference type="AlphaFoldDB" id="A0A286ZRA4"/>
<dbReference type="PROSITE" id="PS50835">
    <property type="entry name" value="IG_LIKE"/>
    <property type="match status" value="1"/>
</dbReference>
<dbReference type="InParanoid" id="A0A286ZRA4"/>
<evidence type="ECO:0000313" key="4">
    <source>
        <dbReference type="Ensembl" id="ENSSSCP00000034153.2"/>
    </source>
</evidence>
<dbReference type="PANTHER" id="PTHR23267">
    <property type="entry name" value="IMMUNOGLOBULIN LIGHT CHAIN"/>
    <property type="match status" value="1"/>
</dbReference>
<evidence type="ECO:0000256" key="1">
    <source>
        <dbReference type="SAM" id="MobiDB-lite"/>
    </source>
</evidence>
<dbReference type="InterPro" id="IPR013106">
    <property type="entry name" value="Ig_V-set"/>
</dbReference>
<protein>
    <recommendedName>
        <fullName evidence="3">Ig-like domain-containing protein</fullName>
    </recommendedName>
</protein>
<feature type="domain" description="Ig-like" evidence="3">
    <location>
        <begin position="20"/>
        <end position="120"/>
    </location>
</feature>
<feature type="signal peptide" evidence="2">
    <location>
        <begin position="1"/>
        <end position="31"/>
    </location>
</feature>
<keyword evidence="5" id="KW-1185">Reference proteome</keyword>
<reference evidence="4" key="4">
    <citation type="submission" date="2025-09" db="UniProtKB">
        <authorList>
            <consortium name="Ensembl"/>
        </authorList>
    </citation>
    <scope>IDENTIFICATION</scope>
</reference>